<dbReference type="InterPro" id="IPR013762">
    <property type="entry name" value="Integrase-like_cat_sf"/>
</dbReference>
<evidence type="ECO:0000256" key="4">
    <source>
        <dbReference type="ARBA" id="ARBA00023172"/>
    </source>
</evidence>
<keyword evidence="9" id="KW-1185">Reference proteome</keyword>
<feature type="domain" description="Tyr recombinase" evidence="6">
    <location>
        <begin position="170"/>
        <end position="365"/>
    </location>
</feature>
<dbReference type="InterPro" id="IPR002104">
    <property type="entry name" value="Integrase_catalytic"/>
</dbReference>
<dbReference type="InterPro" id="IPR010998">
    <property type="entry name" value="Integrase_recombinase_N"/>
</dbReference>
<dbReference type="InterPro" id="IPR004107">
    <property type="entry name" value="Integrase_SAM-like_N"/>
</dbReference>
<keyword evidence="3 5" id="KW-0238">DNA-binding</keyword>
<organism evidence="8 9">
    <name type="scientific">Sphaerisporangium dianthi</name>
    <dbReference type="NCBI Taxonomy" id="1436120"/>
    <lineage>
        <taxon>Bacteria</taxon>
        <taxon>Bacillati</taxon>
        <taxon>Actinomycetota</taxon>
        <taxon>Actinomycetes</taxon>
        <taxon>Streptosporangiales</taxon>
        <taxon>Streptosporangiaceae</taxon>
        <taxon>Sphaerisporangium</taxon>
    </lineage>
</organism>
<dbReference type="Gene3D" id="1.10.443.10">
    <property type="entry name" value="Intergrase catalytic core"/>
    <property type="match status" value="1"/>
</dbReference>
<evidence type="ECO:0000259" key="7">
    <source>
        <dbReference type="PROSITE" id="PS51900"/>
    </source>
</evidence>
<accession>A0ABV9CQU7</accession>
<evidence type="ECO:0000313" key="9">
    <source>
        <dbReference type="Proteomes" id="UP001596004"/>
    </source>
</evidence>
<evidence type="ECO:0000256" key="3">
    <source>
        <dbReference type="ARBA" id="ARBA00023125"/>
    </source>
</evidence>
<dbReference type="PROSITE" id="PS51900">
    <property type="entry name" value="CB"/>
    <property type="match status" value="1"/>
</dbReference>
<dbReference type="CDD" id="cd01189">
    <property type="entry name" value="INT_ICEBs1_C_like"/>
    <property type="match status" value="1"/>
</dbReference>
<dbReference type="Proteomes" id="UP001596004">
    <property type="component" value="Unassembled WGS sequence"/>
</dbReference>
<protein>
    <submittedName>
        <fullName evidence="8">Tyrosine recombinase XerC</fullName>
    </submittedName>
</protein>
<evidence type="ECO:0000313" key="8">
    <source>
        <dbReference type="EMBL" id="MFC4535670.1"/>
    </source>
</evidence>
<evidence type="ECO:0000256" key="5">
    <source>
        <dbReference type="PROSITE-ProRule" id="PRU01248"/>
    </source>
</evidence>
<dbReference type="PANTHER" id="PTHR30629">
    <property type="entry name" value="PROPHAGE INTEGRASE"/>
    <property type="match status" value="1"/>
</dbReference>
<sequence length="378" mass="42575">MKIIIGKYEASIYPEGDGFTGAISLGFDAKGKRLRVKRKGKTKAQVRDKLREAVADLEAGIKTESKYSVEDAVNDFLEKGLKGKAKSTIDNYRSLASKHLIPQVGGIKLKELTADHLDEWMDERAEELSTRSLRLIHQILERAIRQAQARDRVRRNVASLIIIPEGQEGHPSRAMTLEQAVTLLEAVETTKDFRLSAYVVVSLLAGIRTEEARALTWADVDLKAGTVAVYRSVRAKGDTKTKKSRRVLKLPRRAVQALKAHHKYQAAERLKAGEEWQDHDLVFCREDGTALDRWHVRREFQKITKLAGLGEEWSPRELRHSFVSILSAHDVPVEDISDLVGHVSTHVTETVYRHEIRPALTKGAQAMDKILKKKSRSA</sequence>
<evidence type="ECO:0000259" key="6">
    <source>
        <dbReference type="PROSITE" id="PS51898"/>
    </source>
</evidence>
<gene>
    <name evidence="8" type="primary">xerC</name>
    <name evidence="8" type="ORF">ACFO60_33320</name>
</gene>
<comment type="caution">
    <text evidence="8">The sequence shown here is derived from an EMBL/GenBank/DDBJ whole genome shotgun (WGS) entry which is preliminary data.</text>
</comment>
<dbReference type="PROSITE" id="PS51898">
    <property type="entry name" value="TYR_RECOMBINASE"/>
    <property type="match status" value="1"/>
</dbReference>
<dbReference type="PANTHER" id="PTHR30629:SF2">
    <property type="entry name" value="PROPHAGE INTEGRASE INTS-RELATED"/>
    <property type="match status" value="1"/>
</dbReference>
<reference evidence="9" key="1">
    <citation type="journal article" date="2019" name="Int. J. Syst. Evol. Microbiol.">
        <title>The Global Catalogue of Microorganisms (GCM) 10K type strain sequencing project: providing services to taxonomists for standard genome sequencing and annotation.</title>
        <authorList>
            <consortium name="The Broad Institute Genomics Platform"/>
            <consortium name="The Broad Institute Genome Sequencing Center for Infectious Disease"/>
            <person name="Wu L."/>
            <person name="Ma J."/>
        </authorList>
    </citation>
    <scope>NUCLEOTIDE SEQUENCE [LARGE SCALE GENOMIC DNA]</scope>
    <source>
        <strain evidence="9">CGMCC 4.7132</strain>
    </source>
</reference>
<keyword evidence="2" id="KW-0229">DNA integration</keyword>
<evidence type="ECO:0000256" key="2">
    <source>
        <dbReference type="ARBA" id="ARBA00022908"/>
    </source>
</evidence>
<name>A0ABV9CQU7_9ACTN</name>
<dbReference type="Gene3D" id="1.10.150.130">
    <property type="match status" value="1"/>
</dbReference>
<dbReference type="Pfam" id="PF14659">
    <property type="entry name" value="Phage_int_SAM_3"/>
    <property type="match status" value="1"/>
</dbReference>
<comment type="similarity">
    <text evidence="1">Belongs to the 'phage' integrase family.</text>
</comment>
<proteinExistence type="inferred from homology"/>
<dbReference type="EMBL" id="JBHSFP010000034">
    <property type="protein sequence ID" value="MFC4535670.1"/>
    <property type="molecule type" value="Genomic_DNA"/>
</dbReference>
<evidence type="ECO:0000256" key="1">
    <source>
        <dbReference type="ARBA" id="ARBA00008857"/>
    </source>
</evidence>
<dbReference type="InterPro" id="IPR044068">
    <property type="entry name" value="CB"/>
</dbReference>
<dbReference type="InterPro" id="IPR011010">
    <property type="entry name" value="DNA_brk_join_enz"/>
</dbReference>
<keyword evidence="4" id="KW-0233">DNA recombination</keyword>
<dbReference type="RefSeq" id="WP_380848683.1">
    <property type="nucleotide sequence ID" value="NZ_JBHSFP010000034.1"/>
</dbReference>
<dbReference type="SUPFAM" id="SSF56349">
    <property type="entry name" value="DNA breaking-rejoining enzymes"/>
    <property type="match status" value="1"/>
</dbReference>
<dbReference type="InterPro" id="IPR050808">
    <property type="entry name" value="Phage_Integrase"/>
</dbReference>
<dbReference type="Pfam" id="PF00589">
    <property type="entry name" value="Phage_integrase"/>
    <property type="match status" value="1"/>
</dbReference>
<feature type="domain" description="Core-binding (CB)" evidence="7">
    <location>
        <begin position="67"/>
        <end position="148"/>
    </location>
</feature>